<keyword evidence="2" id="KW-1185">Reference proteome</keyword>
<evidence type="ECO:0000313" key="2">
    <source>
        <dbReference type="Proteomes" id="UP000271098"/>
    </source>
</evidence>
<protein>
    <submittedName>
        <fullName evidence="1 3">Uncharacterized protein</fullName>
    </submittedName>
</protein>
<dbReference type="Proteomes" id="UP000271098">
    <property type="component" value="Unassembled WGS sequence"/>
</dbReference>
<dbReference type="AlphaFoldDB" id="A0A183DSI0"/>
<evidence type="ECO:0000313" key="1">
    <source>
        <dbReference type="EMBL" id="VDN19089.1"/>
    </source>
</evidence>
<dbReference type="WBParaSite" id="GPUH_0001168501-mRNA-1">
    <property type="protein sequence ID" value="GPUH_0001168501-mRNA-1"/>
    <property type="gene ID" value="GPUH_0001168501"/>
</dbReference>
<reference evidence="3" key="1">
    <citation type="submission" date="2016-06" db="UniProtKB">
        <authorList>
            <consortium name="WormBaseParasite"/>
        </authorList>
    </citation>
    <scope>IDENTIFICATION</scope>
</reference>
<dbReference type="EMBL" id="UYRT01078721">
    <property type="protein sequence ID" value="VDN19089.1"/>
    <property type="molecule type" value="Genomic_DNA"/>
</dbReference>
<reference evidence="1 2" key="2">
    <citation type="submission" date="2018-11" db="EMBL/GenBank/DDBJ databases">
        <authorList>
            <consortium name="Pathogen Informatics"/>
        </authorList>
    </citation>
    <scope>NUCLEOTIDE SEQUENCE [LARGE SCALE GENOMIC DNA]</scope>
</reference>
<gene>
    <name evidence="1" type="ORF">GPUH_LOCUS11671</name>
</gene>
<evidence type="ECO:0000313" key="3">
    <source>
        <dbReference type="WBParaSite" id="GPUH_0001168501-mRNA-1"/>
    </source>
</evidence>
<organism evidence="3">
    <name type="scientific">Gongylonema pulchrum</name>
    <dbReference type="NCBI Taxonomy" id="637853"/>
    <lineage>
        <taxon>Eukaryota</taxon>
        <taxon>Metazoa</taxon>
        <taxon>Ecdysozoa</taxon>
        <taxon>Nematoda</taxon>
        <taxon>Chromadorea</taxon>
        <taxon>Rhabditida</taxon>
        <taxon>Spirurina</taxon>
        <taxon>Spiruromorpha</taxon>
        <taxon>Spiruroidea</taxon>
        <taxon>Gongylonematidae</taxon>
        <taxon>Gongylonema</taxon>
    </lineage>
</organism>
<sequence>MCTPVQQQQQQRRTTALLTNQKMPCTTETPETSIVAENASKLESDSSALASCSLNESVVAGMAKISMQKPNIFVKPEVAAEKTDDGAKTTKTVNNIKKLGCVTAALSAKLPIREVAVVEGRQNSALALPPESRTCPRKRQISEGLGAHKGSETVIPKKTSF</sequence>
<proteinExistence type="predicted"/>
<name>A0A183DSI0_9BILA</name>
<accession>A0A183DSI0</accession>